<protein>
    <submittedName>
        <fullName evidence="10">Sigma-54-dependent Fis family transcriptional regulator</fullName>
    </submittedName>
</protein>
<keyword evidence="4" id="KW-0238">DNA-binding</keyword>
<name>A0A932EP11_9BACT</name>
<dbReference type="Proteomes" id="UP000779809">
    <property type="component" value="Unassembled WGS sequence"/>
</dbReference>
<dbReference type="Gene3D" id="3.40.50.300">
    <property type="entry name" value="P-loop containing nucleotide triphosphate hydrolases"/>
    <property type="match status" value="1"/>
</dbReference>
<dbReference type="GO" id="GO:0000160">
    <property type="term" value="P:phosphorelay signal transduction system"/>
    <property type="evidence" value="ECO:0007669"/>
    <property type="project" value="InterPro"/>
</dbReference>
<dbReference type="PRINTS" id="PR01590">
    <property type="entry name" value="HTHFIS"/>
</dbReference>
<dbReference type="Gene3D" id="1.10.8.60">
    <property type="match status" value="1"/>
</dbReference>
<dbReference type="InterPro" id="IPR027417">
    <property type="entry name" value="P-loop_NTPase"/>
</dbReference>
<dbReference type="EMBL" id="JACPNR010000005">
    <property type="protein sequence ID" value="MBI2677907.1"/>
    <property type="molecule type" value="Genomic_DNA"/>
</dbReference>
<evidence type="ECO:0000259" key="8">
    <source>
        <dbReference type="PROSITE" id="PS50045"/>
    </source>
</evidence>
<evidence type="ECO:0000256" key="2">
    <source>
        <dbReference type="ARBA" id="ARBA00022840"/>
    </source>
</evidence>
<dbReference type="FunFam" id="3.40.50.300:FF:000006">
    <property type="entry name" value="DNA-binding transcriptional regulator NtrC"/>
    <property type="match status" value="1"/>
</dbReference>
<evidence type="ECO:0000313" key="11">
    <source>
        <dbReference type="Proteomes" id="UP000779809"/>
    </source>
</evidence>
<evidence type="ECO:0000256" key="5">
    <source>
        <dbReference type="ARBA" id="ARBA00023159"/>
    </source>
</evidence>
<dbReference type="InterPro" id="IPR003593">
    <property type="entry name" value="AAA+_ATPase"/>
</dbReference>
<dbReference type="CDD" id="cd00009">
    <property type="entry name" value="AAA"/>
    <property type="match status" value="1"/>
</dbReference>
<dbReference type="PANTHER" id="PTHR32071">
    <property type="entry name" value="TRANSCRIPTIONAL REGULATORY PROTEIN"/>
    <property type="match status" value="1"/>
</dbReference>
<evidence type="ECO:0000256" key="7">
    <source>
        <dbReference type="PROSITE-ProRule" id="PRU00169"/>
    </source>
</evidence>
<dbReference type="GO" id="GO:0043565">
    <property type="term" value="F:sequence-specific DNA binding"/>
    <property type="evidence" value="ECO:0007669"/>
    <property type="project" value="InterPro"/>
</dbReference>
<dbReference type="InterPro" id="IPR009057">
    <property type="entry name" value="Homeodomain-like_sf"/>
</dbReference>
<dbReference type="InterPro" id="IPR001789">
    <property type="entry name" value="Sig_transdc_resp-reg_receiver"/>
</dbReference>
<dbReference type="SUPFAM" id="SSF52540">
    <property type="entry name" value="P-loop containing nucleoside triphosphate hydrolases"/>
    <property type="match status" value="1"/>
</dbReference>
<accession>A0A932EP11</accession>
<dbReference type="AlphaFoldDB" id="A0A932EP11"/>
<reference evidence="10" key="1">
    <citation type="submission" date="2020-07" db="EMBL/GenBank/DDBJ databases">
        <title>Huge and variable diversity of episymbiotic CPR bacteria and DPANN archaea in groundwater ecosystems.</title>
        <authorList>
            <person name="He C.Y."/>
            <person name="Keren R."/>
            <person name="Whittaker M."/>
            <person name="Farag I.F."/>
            <person name="Doudna J."/>
            <person name="Cate J.H.D."/>
            <person name="Banfield J.F."/>
        </authorList>
    </citation>
    <scope>NUCLEOTIDE SEQUENCE</scope>
    <source>
        <strain evidence="10">NC_groundwater_580_Pr5_B-0.1um_64_19</strain>
    </source>
</reference>
<dbReference type="InterPro" id="IPR025944">
    <property type="entry name" value="Sigma_54_int_dom_CS"/>
</dbReference>
<evidence type="ECO:0000256" key="6">
    <source>
        <dbReference type="ARBA" id="ARBA00023163"/>
    </source>
</evidence>
<feature type="modified residue" description="4-aspartylphosphate" evidence="7">
    <location>
        <position position="52"/>
    </location>
</feature>
<dbReference type="CDD" id="cd00156">
    <property type="entry name" value="REC"/>
    <property type="match status" value="1"/>
</dbReference>
<dbReference type="PROSITE" id="PS50110">
    <property type="entry name" value="RESPONSE_REGULATORY"/>
    <property type="match status" value="1"/>
</dbReference>
<keyword evidence="5" id="KW-0010">Activator</keyword>
<feature type="domain" description="Sigma-54 factor interaction" evidence="8">
    <location>
        <begin position="143"/>
        <end position="372"/>
    </location>
</feature>
<gene>
    <name evidence="10" type="ORF">HYX28_03920</name>
</gene>
<dbReference type="GO" id="GO:0006355">
    <property type="term" value="P:regulation of DNA-templated transcription"/>
    <property type="evidence" value="ECO:0007669"/>
    <property type="project" value="InterPro"/>
</dbReference>
<dbReference type="GO" id="GO:0005524">
    <property type="term" value="F:ATP binding"/>
    <property type="evidence" value="ECO:0007669"/>
    <property type="project" value="UniProtKB-KW"/>
</dbReference>
<dbReference type="Gene3D" id="1.10.10.60">
    <property type="entry name" value="Homeodomain-like"/>
    <property type="match status" value="1"/>
</dbReference>
<dbReference type="SMART" id="SM00382">
    <property type="entry name" value="AAA"/>
    <property type="match status" value="1"/>
</dbReference>
<dbReference type="PROSITE" id="PS00675">
    <property type="entry name" value="SIGMA54_INTERACT_1"/>
    <property type="match status" value="1"/>
</dbReference>
<sequence length="456" mass="49778">MASLLVCDDRRDTCSMLEIAFRKEGHRVETVCAGEAAIKKIDGALYDVVISDINMPGINGIEVLKHARRVSPDSAVILITGFEDYEAAVAAVNAGAYGYIHKGPSLLEELRVFLNRALAVGELKRQNLALKRDASARNSLDNIIGTSGAMEKLKQTIRTVAPTGSTVVIFGESGTGKELVARAVHDCSPRANEPFISINCGAFPETLLESELFGYVKGAFTGANQNKRGLFEVANGGTVFLDEISEMSLAMQVKLLRVLQERVVRPVGGTNEIAIDVRLIAATNKNLEAMVAEKTYREDLYYRISVIPITVPPLRERREDIPLLANHFLKKYGPAAGKGIHRIAKKALELLADYGWPGNVRQLENTIERAVAMETTDELHVEIPVERARAAAAGAGGNGAVGVPTDGMDMERYVADVERSLLQSALRQSGGVQTKAAEMLRLSYRSFRHLMKKYEL</sequence>
<keyword evidence="2" id="KW-0067">ATP-binding</keyword>
<proteinExistence type="predicted"/>
<dbReference type="Pfam" id="PF00072">
    <property type="entry name" value="Response_reg"/>
    <property type="match status" value="1"/>
</dbReference>
<evidence type="ECO:0000313" key="10">
    <source>
        <dbReference type="EMBL" id="MBI2677907.1"/>
    </source>
</evidence>
<dbReference type="PROSITE" id="PS50045">
    <property type="entry name" value="SIGMA54_INTERACT_4"/>
    <property type="match status" value="1"/>
</dbReference>
<evidence type="ECO:0000256" key="1">
    <source>
        <dbReference type="ARBA" id="ARBA00022741"/>
    </source>
</evidence>
<dbReference type="PROSITE" id="PS00688">
    <property type="entry name" value="SIGMA54_INTERACT_3"/>
    <property type="match status" value="1"/>
</dbReference>
<dbReference type="SUPFAM" id="SSF52172">
    <property type="entry name" value="CheY-like"/>
    <property type="match status" value="1"/>
</dbReference>
<evidence type="ECO:0000256" key="4">
    <source>
        <dbReference type="ARBA" id="ARBA00023125"/>
    </source>
</evidence>
<keyword evidence="6" id="KW-0804">Transcription</keyword>
<organism evidence="10 11">
    <name type="scientific">Candidatus Korobacter versatilis</name>
    <dbReference type="NCBI Taxonomy" id="658062"/>
    <lineage>
        <taxon>Bacteria</taxon>
        <taxon>Pseudomonadati</taxon>
        <taxon>Acidobacteriota</taxon>
        <taxon>Terriglobia</taxon>
        <taxon>Terriglobales</taxon>
        <taxon>Candidatus Korobacteraceae</taxon>
        <taxon>Candidatus Korobacter</taxon>
    </lineage>
</organism>
<feature type="domain" description="Response regulatory" evidence="9">
    <location>
        <begin position="3"/>
        <end position="117"/>
    </location>
</feature>
<dbReference type="SUPFAM" id="SSF46689">
    <property type="entry name" value="Homeodomain-like"/>
    <property type="match status" value="1"/>
</dbReference>
<comment type="caution">
    <text evidence="10">The sequence shown here is derived from an EMBL/GenBank/DDBJ whole genome shotgun (WGS) entry which is preliminary data.</text>
</comment>
<dbReference type="SMART" id="SM00448">
    <property type="entry name" value="REC"/>
    <property type="match status" value="1"/>
</dbReference>
<dbReference type="FunFam" id="1.10.8.60:FF:000014">
    <property type="entry name" value="DNA-binding transcriptional regulator NtrC"/>
    <property type="match status" value="1"/>
</dbReference>
<dbReference type="InterPro" id="IPR011006">
    <property type="entry name" value="CheY-like_superfamily"/>
</dbReference>
<keyword evidence="7" id="KW-0597">Phosphoprotein</keyword>
<evidence type="ECO:0000259" key="9">
    <source>
        <dbReference type="PROSITE" id="PS50110"/>
    </source>
</evidence>
<dbReference type="Gene3D" id="3.40.50.2300">
    <property type="match status" value="1"/>
</dbReference>
<dbReference type="Pfam" id="PF00158">
    <property type="entry name" value="Sigma54_activat"/>
    <property type="match status" value="1"/>
</dbReference>
<dbReference type="Pfam" id="PF25601">
    <property type="entry name" value="AAA_lid_14"/>
    <property type="match status" value="1"/>
</dbReference>
<dbReference type="InterPro" id="IPR025943">
    <property type="entry name" value="Sigma_54_int_dom_ATP-bd_2"/>
</dbReference>
<dbReference type="InterPro" id="IPR002078">
    <property type="entry name" value="Sigma_54_int"/>
</dbReference>
<keyword evidence="3" id="KW-0805">Transcription regulation</keyword>
<dbReference type="InterPro" id="IPR058031">
    <property type="entry name" value="AAA_lid_NorR"/>
</dbReference>
<evidence type="ECO:0000256" key="3">
    <source>
        <dbReference type="ARBA" id="ARBA00023015"/>
    </source>
</evidence>
<dbReference type="InterPro" id="IPR002197">
    <property type="entry name" value="HTH_Fis"/>
</dbReference>
<dbReference type="PROSITE" id="PS00676">
    <property type="entry name" value="SIGMA54_INTERACT_2"/>
    <property type="match status" value="1"/>
</dbReference>
<dbReference type="Pfam" id="PF02954">
    <property type="entry name" value="HTH_8"/>
    <property type="match status" value="1"/>
</dbReference>
<keyword evidence="1" id="KW-0547">Nucleotide-binding</keyword>
<dbReference type="InterPro" id="IPR025662">
    <property type="entry name" value="Sigma_54_int_dom_ATP-bd_1"/>
</dbReference>